<sequence length="344" mass="36996">MADVFSPRERLLRKLNKQGTDRPPVICPGGMMNAAIVDVMTKTGHALPEAHHEGALMGDLAYDVYEQTGFENIGIPFCMTIESEALGSAVDYGSLKCEPKIKQEAFPSVKDVIFSPSNSIEKNSRAAAVISAVNNLSKKYPDIPVIGSLTGPVSTAASLVDPMTFFKELRQNKDGAHRLLAYVTGELIVWAKLIADNGAAAISIADPTATGEILGPKFFEEYALHYINLLIESIHGMGLPVIVHICGDVRVVKQHLYNLKGDSLSVDAMVNLEELKNEKQDLTTMGNLSTYLLESGVPKTIGAGAAALLRKNIDIIAPACGLSTSTPLENIRTFTETIKSTARA</sequence>
<keyword evidence="2" id="KW-0808">Transferase</keyword>
<dbReference type="Proteomes" id="UP000009222">
    <property type="component" value="Chromosome"/>
</dbReference>
<evidence type="ECO:0000313" key="3">
    <source>
        <dbReference type="Proteomes" id="UP000009222"/>
    </source>
</evidence>
<dbReference type="InterPro" id="IPR000257">
    <property type="entry name" value="Uroporphyrinogen_deCOase"/>
</dbReference>
<feature type="domain" description="Uroporphyrinogen decarboxylase (URO-D)" evidence="1">
    <location>
        <begin position="7"/>
        <end position="340"/>
    </location>
</feature>
<dbReference type="Pfam" id="PF01208">
    <property type="entry name" value="URO-D"/>
    <property type="match status" value="1"/>
</dbReference>
<dbReference type="eggNOG" id="COG0407">
    <property type="taxonomic scope" value="Bacteria"/>
</dbReference>
<evidence type="ECO:0000313" key="2">
    <source>
        <dbReference type="EMBL" id="AEF83121.1"/>
    </source>
</evidence>
<dbReference type="RefSeq" id="WP_015710536.1">
    <property type="nucleotide sequence ID" value="NC_015577.1"/>
</dbReference>
<name>F5YEN3_LEAAZ</name>
<dbReference type="GO" id="GO:0004853">
    <property type="term" value="F:uroporphyrinogen decarboxylase activity"/>
    <property type="evidence" value="ECO:0007669"/>
    <property type="project" value="InterPro"/>
</dbReference>
<accession>F5YEN3</accession>
<dbReference type="InterPro" id="IPR038071">
    <property type="entry name" value="UROD/MetE-like_sf"/>
</dbReference>
<dbReference type="STRING" id="545695.TREAZ_1477"/>
<gene>
    <name evidence="2" type="ordered locus">TREAZ_1477</name>
</gene>
<dbReference type="KEGG" id="taz:TREAZ_1477"/>
<dbReference type="PANTHER" id="PTHR47099:SF1">
    <property type="entry name" value="METHYLCOBAMIDE:COM METHYLTRANSFERASE MTBA"/>
    <property type="match status" value="1"/>
</dbReference>
<keyword evidence="2" id="KW-0489">Methyltransferase</keyword>
<dbReference type="InParanoid" id="F5YEN3"/>
<dbReference type="PANTHER" id="PTHR47099">
    <property type="entry name" value="METHYLCOBAMIDE:COM METHYLTRANSFERASE MTBA"/>
    <property type="match status" value="1"/>
</dbReference>
<reference evidence="3" key="1">
    <citation type="submission" date="2009-12" db="EMBL/GenBank/DDBJ databases">
        <title>Complete sequence of Treponema azotonutricium strain ZAS-9.</title>
        <authorList>
            <person name="Tetu S.G."/>
            <person name="Matson E."/>
            <person name="Ren Q."/>
            <person name="Seshadri R."/>
            <person name="Elbourne L."/>
            <person name="Hassan K.A."/>
            <person name="Durkin A."/>
            <person name="Radune D."/>
            <person name="Mohamoud Y."/>
            <person name="Shay R."/>
            <person name="Jin S."/>
            <person name="Zhang X."/>
            <person name="Lucey K."/>
            <person name="Ballor N.R."/>
            <person name="Ottesen E."/>
            <person name="Rosenthal R."/>
            <person name="Allen A."/>
            <person name="Leadbetter J.R."/>
            <person name="Paulsen I.T."/>
        </authorList>
    </citation>
    <scope>NUCLEOTIDE SEQUENCE [LARGE SCALE GENOMIC DNA]</scope>
    <source>
        <strain evidence="3">ATCC BAA-888 / DSM 13862 / ZAS-9</strain>
    </source>
</reference>
<organism evidence="2 3">
    <name type="scientific">Leadbettera azotonutricia (strain ATCC BAA-888 / DSM 13862 / ZAS-9)</name>
    <name type="common">Treponema azotonutricium</name>
    <dbReference type="NCBI Taxonomy" id="545695"/>
    <lineage>
        <taxon>Bacteria</taxon>
        <taxon>Pseudomonadati</taxon>
        <taxon>Spirochaetota</taxon>
        <taxon>Spirochaetia</taxon>
        <taxon>Spirochaetales</taxon>
        <taxon>Breznakiellaceae</taxon>
        <taxon>Leadbettera</taxon>
    </lineage>
</organism>
<dbReference type="SUPFAM" id="SSF51726">
    <property type="entry name" value="UROD/MetE-like"/>
    <property type="match status" value="1"/>
</dbReference>
<dbReference type="InterPro" id="IPR052024">
    <property type="entry name" value="Methanogen_methyltrans"/>
</dbReference>
<proteinExistence type="predicted"/>
<dbReference type="GO" id="GO:0032259">
    <property type="term" value="P:methylation"/>
    <property type="evidence" value="ECO:0007669"/>
    <property type="project" value="UniProtKB-KW"/>
</dbReference>
<dbReference type="GO" id="GO:0008168">
    <property type="term" value="F:methyltransferase activity"/>
    <property type="evidence" value="ECO:0007669"/>
    <property type="project" value="UniProtKB-KW"/>
</dbReference>
<protein>
    <submittedName>
        <fullName evidence="2">Methyltransferase MtaA/CmuA family</fullName>
    </submittedName>
</protein>
<dbReference type="HOGENOM" id="CLU_040933_2_1_12"/>
<dbReference type="OrthoDB" id="8452307at2"/>
<dbReference type="NCBIfam" id="NF004889">
    <property type="entry name" value="PRK06252.1"/>
    <property type="match status" value="1"/>
</dbReference>
<dbReference type="Gene3D" id="3.20.20.210">
    <property type="match status" value="1"/>
</dbReference>
<keyword evidence="3" id="KW-1185">Reference proteome</keyword>
<dbReference type="AlphaFoldDB" id="F5YEN3"/>
<reference evidence="2 3" key="2">
    <citation type="journal article" date="2011" name="ISME J.">
        <title>RNA-seq reveals cooperative metabolic interactions between two termite-gut spirochete species in co-culture.</title>
        <authorList>
            <person name="Rosenthal A.Z."/>
            <person name="Matson E.G."/>
            <person name="Eldar A."/>
            <person name="Leadbetter J.R."/>
        </authorList>
    </citation>
    <scope>NUCLEOTIDE SEQUENCE [LARGE SCALE GENOMIC DNA]</scope>
    <source>
        <strain evidence="3">ATCC BAA-888 / DSM 13862 / ZAS-9</strain>
    </source>
</reference>
<dbReference type="EMBL" id="CP001841">
    <property type="protein sequence ID" value="AEF83121.1"/>
    <property type="molecule type" value="Genomic_DNA"/>
</dbReference>
<dbReference type="GO" id="GO:0006779">
    <property type="term" value="P:porphyrin-containing compound biosynthetic process"/>
    <property type="evidence" value="ECO:0007669"/>
    <property type="project" value="InterPro"/>
</dbReference>
<evidence type="ECO:0000259" key="1">
    <source>
        <dbReference type="Pfam" id="PF01208"/>
    </source>
</evidence>